<dbReference type="InParanoid" id="A0A1X7TB90"/>
<name>A0A1X7TB90_AMPQE</name>
<evidence type="ECO:0000313" key="1">
    <source>
        <dbReference type="EnsemblMetazoa" id="Aqu2.1.11828_001"/>
    </source>
</evidence>
<dbReference type="EnsemblMetazoa" id="Aqu2.1.11828_001">
    <property type="protein sequence ID" value="Aqu2.1.11828_001"/>
    <property type="gene ID" value="Aqu2.1.11828"/>
</dbReference>
<protein>
    <submittedName>
        <fullName evidence="1">Uncharacterized protein</fullName>
    </submittedName>
</protein>
<sequence length="51" mass="6145">DTIDENGEYELRQTSTVVERRDEQPQNVRNNKELTLWHKPIIHRVLGLYCH</sequence>
<reference evidence="1" key="1">
    <citation type="submission" date="2017-05" db="UniProtKB">
        <authorList>
            <consortium name="EnsemblMetazoa"/>
        </authorList>
    </citation>
    <scope>IDENTIFICATION</scope>
</reference>
<organism evidence="1">
    <name type="scientific">Amphimedon queenslandica</name>
    <name type="common">Sponge</name>
    <dbReference type="NCBI Taxonomy" id="400682"/>
    <lineage>
        <taxon>Eukaryota</taxon>
        <taxon>Metazoa</taxon>
        <taxon>Porifera</taxon>
        <taxon>Demospongiae</taxon>
        <taxon>Heteroscleromorpha</taxon>
        <taxon>Haplosclerida</taxon>
        <taxon>Niphatidae</taxon>
        <taxon>Amphimedon</taxon>
    </lineage>
</organism>
<accession>A0A1X7TB90</accession>
<proteinExistence type="predicted"/>
<dbReference type="AlphaFoldDB" id="A0A1X7TB90"/>